<dbReference type="GO" id="GO:0005975">
    <property type="term" value="P:carbohydrate metabolic process"/>
    <property type="evidence" value="ECO:0007669"/>
    <property type="project" value="InterPro"/>
</dbReference>
<reference evidence="5 6" key="1">
    <citation type="submission" date="2017-02" db="EMBL/GenBank/DDBJ databases">
        <authorList>
            <person name="Peterson S.W."/>
        </authorList>
    </citation>
    <scope>NUCLEOTIDE SEQUENCE [LARGE SCALE GENOMIC DNA]</scope>
    <source>
        <strain evidence="5 6">VKM Ac-2059</strain>
    </source>
</reference>
<dbReference type="Pfam" id="PF07944">
    <property type="entry name" value="Beta-AFase-like_GH127_cat"/>
    <property type="match status" value="1"/>
</dbReference>
<dbReference type="InterPro" id="IPR049046">
    <property type="entry name" value="Beta-AFase-like_GH127_middle"/>
</dbReference>
<evidence type="ECO:0000256" key="1">
    <source>
        <dbReference type="SAM" id="MobiDB-lite"/>
    </source>
</evidence>
<dbReference type="InterPro" id="IPR012878">
    <property type="entry name" value="Beta-AFase-like_GH127_cat"/>
</dbReference>
<evidence type="ECO:0000259" key="3">
    <source>
        <dbReference type="Pfam" id="PF20736"/>
    </source>
</evidence>
<sequence>MTLTSARSTGPLATPRRARRRPLDADAASFTSGLHASWLRRNVDASLPHGIAMLETAGNLDNLRRLAGESDAPFRGQLFADSDVYKTLEAIAWQVGDAEAQHPEVMRFYCDTVGLLERAQRDDGYLDSAYQLGEGDAGPWTNFTHGHELYCLGHLLQAGIAGYRALGDDRLLGVGIRFVDLVIDLYGGPESDVYCGHPEIETALVELYRTTGDERHLDLAEAFIRRRGSGFIGEGVYGAQYYQDDTSVLDTDIMRGHAVRALYLNAGVTDLYLERGDEALLDAMKTQWDDLVGKRLYLTGGTGSRHRDESFGDAYELPSERAYAETCAGIALINWAWRLHVATGESRYLDAAENALYNVVSAGISVDGLSYFYSNPLQRRPDHGASQEESSGRRLAWYSCACCPPNLMRTFASLQNLLATSGGDTVQVANYAASSIRLPRIDATGATSTDESADAEAAVLHVDTDYPASGSVTLRFDDAWAGTLELRVPEWSRTGGRRARLIVDGEPRDSASANAPVDSGWLRVEGPFAADTVIRLELDVSPSLVFPHPRIDGLRGSVAVRRGPLVYCVDQTDNAVDIETVDVAADASVVEVSGSEIVGGFGPLLGVDALRTLPDPAAVSLYSSTPEPIAGASPEAAASGPTGPSGAIPASHAEKARLILRPYALWGNGPAPAAMRVWMPRASAPAHPTPTDRTTA</sequence>
<evidence type="ECO:0000313" key="5">
    <source>
        <dbReference type="EMBL" id="SKC37508.1"/>
    </source>
</evidence>
<dbReference type="Pfam" id="PF20737">
    <property type="entry name" value="Glyco_hydro127C"/>
    <property type="match status" value="1"/>
</dbReference>
<proteinExistence type="predicted"/>
<evidence type="ECO:0000313" key="6">
    <source>
        <dbReference type="Proteomes" id="UP000190857"/>
    </source>
</evidence>
<dbReference type="InterPro" id="IPR008928">
    <property type="entry name" value="6-hairpin_glycosidase_sf"/>
</dbReference>
<dbReference type="Proteomes" id="UP000190857">
    <property type="component" value="Unassembled WGS sequence"/>
</dbReference>
<dbReference type="STRING" id="123320.SAMN06309945_0333"/>
<name>A0A1T5IEM8_9MICO</name>
<dbReference type="EMBL" id="FUZP01000001">
    <property type="protein sequence ID" value="SKC37508.1"/>
    <property type="molecule type" value="Genomic_DNA"/>
</dbReference>
<evidence type="ECO:0008006" key="7">
    <source>
        <dbReference type="Google" id="ProtNLM"/>
    </source>
</evidence>
<dbReference type="PANTHER" id="PTHR43465:SF2">
    <property type="entry name" value="DUF1680 DOMAIN PROTEIN (AFU_ORTHOLOGUE AFUA_1G08910)"/>
    <property type="match status" value="1"/>
</dbReference>
<feature type="domain" description="Non-reducing end beta-L-arabinofuranosidase-like GH127 middle" evidence="3">
    <location>
        <begin position="458"/>
        <end position="539"/>
    </location>
</feature>
<feature type="region of interest" description="Disordered" evidence="1">
    <location>
        <begin position="1"/>
        <end position="21"/>
    </location>
</feature>
<accession>A0A1T5IEM8</accession>
<dbReference type="InterPro" id="IPR049049">
    <property type="entry name" value="Beta-AFase-like_GH127_C"/>
</dbReference>
<dbReference type="OrthoDB" id="9757939at2"/>
<keyword evidence="6" id="KW-1185">Reference proteome</keyword>
<evidence type="ECO:0000259" key="2">
    <source>
        <dbReference type="Pfam" id="PF07944"/>
    </source>
</evidence>
<feature type="region of interest" description="Disordered" evidence="1">
    <location>
        <begin position="629"/>
        <end position="649"/>
    </location>
</feature>
<dbReference type="RefSeq" id="WP_079726565.1">
    <property type="nucleotide sequence ID" value="NZ_FUZP01000001.1"/>
</dbReference>
<protein>
    <recommendedName>
        <fullName evidence="7">Glycoside hydrolase family 127 protein</fullName>
    </recommendedName>
</protein>
<dbReference type="Pfam" id="PF20736">
    <property type="entry name" value="Glyco_hydro127M"/>
    <property type="match status" value="1"/>
</dbReference>
<feature type="domain" description="Non-reducing end beta-L-arabinofuranosidase-like GH127 catalytic" evidence="2">
    <location>
        <begin position="33"/>
        <end position="415"/>
    </location>
</feature>
<organism evidence="5 6">
    <name type="scientific">Okibacterium fritillariae</name>
    <dbReference type="NCBI Taxonomy" id="123320"/>
    <lineage>
        <taxon>Bacteria</taxon>
        <taxon>Bacillati</taxon>
        <taxon>Actinomycetota</taxon>
        <taxon>Actinomycetes</taxon>
        <taxon>Micrococcales</taxon>
        <taxon>Microbacteriaceae</taxon>
        <taxon>Okibacterium</taxon>
    </lineage>
</organism>
<dbReference type="AlphaFoldDB" id="A0A1T5IEM8"/>
<evidence type="ECO:0000259" key="4">
    <source>
        <dbReference type="Pfam" id="PF20737"/>
    </source>
</evidence>
<dbReference type="PANTHER" id="PTHR43465">
    <property type="entry name" value="DUF1680 DOMAIN PROTEIN (AFU_ORTHOLOGUE AFUA_1G08910)"/>
    <property type="match status" value="1"/>
</dbReference>
<dbReference type="SUPFAM" id="SSF48208">
    <property type="entry name" value="Six-hairpin glycosidases"/>
    <property type="match status" value="1"/>
</dbReference>
<gene>
    <name evidence="5" type="ORF">SAMN06309945_0333</name>
</gene>
<dbReference type="InterPro" id="IPR049174">
    <property type="entry name" value="Beta-AFase-like"/>
</dbReference>
<feature type="domain" description="Non-reducing end beta-L-arabinofuranosidase-like GH127 C-terminal" evidence="4">
    <location>
        <begin position="543"/>
        <end position="680"/>
    </location>
</feature>